<accession>A0A2P2QHH4</accession>
<evidence type="ECO:0000313" key="1">
    <source>
        <dbReference type="EMBL" id="MBX66406.1"/>
    </source>
</evidence>
<proteinExistence type="predicted"/>
<protein>
    <submittedName>
        <fullName evidence="1">Uncharacterized protein</fullName>
    </submittedName>
</protein>
<reference evidence="1" key="1">
    <citation type="submission" date="2018-02" db="EMBL/GenBank/DDBJ databases">
        <title>Rhizophora mucronata_Transcriptome.</title>
        <authorList>
            <person name="Meera S.P."/>
            <person name="Sreeshan A."/>
            <person name="Augustine A."/>
        </authorList>
    </citation>
    <scope>NUCLEOTIDE SEQUENCE</scope>
    <source>
        <tissue evidence="1">Leaf</tissue>
    </source>
</reference>
<name>A0A2P2QHH4_RHIMU</name>
<organism evidence="1">
    <name type="scientific">Rhizophora mucronata</name>
    <name type="common">Asiatic mangrove</name>
    <dbReference type="NCBI Taxonomy" id="61149"/>
    <lineage>
        <taxon>Eukaryota</taxon>
        <taxon>Viridiplantae</taxon>
        <taxon>Streptophyta</taxon>
        <taxon>Embryophyta</taxon>
        <taxon>Tracheophyta</taxon>
        <taxon>Spermatophyta</taxon>
        <taxon>Magnoliopsida</taxon>
        <taxon>eudicotyledons</taxon>
        <taxon>Gunneridae</taxon>
        <taxon>Pentapetalae</taxon>
        <taxon>rosids</taxon>
        <taxon>fabids</taxon>
        <taxon>Malpighiales</taxon>
        <taxon>Rhizophoraceae</taxon>
        <taxon>Rhizophora</taxon>
    </lineage>
</organism>
<dbReference type="EMBL" id="GGEC01085922">
    <property type="protein sequence ID" value="MBX66406.1"/>
    <property type="molecule type" value="Transcribed_RNA"/>
</dbReference>
<dbReference type="AlphaFoldDB" id="A0A2P2QHH4"/>
<sequence length="42" mass="4917">MQSPLHSLIYWEGKVLKTIDVTCSTRPCMGRKHAHPHSYIYM</sequence>